<dbReference type="OrthoDB" id="9785974at2"/>
<name>A0A2U8WI93_9HYPH</name>
<dbReference type="InterPro" id="IPR036390">
    <property type="entry name" value="WH_DNA-bd_sf"/>
</dbReference>
<dbReference type="InterPro" id="IPR000847">
    <property type="entry name" value="LysR_HTH_N"/>
</dbReference>
<organism evidence="6 7">
    <name type="scientific">Methylobacterium terrae</name>
    <dbReference type="NCBI Taxonomy" id="2202827"/>
    <lineage>
        <taxon>Bacteria</taxon>
        <taxon>Pseudomonadati</taxon>
        <taxon>Pseudomonadota</taxon>
        <taxon>Alphaproteobacteria</taxon>
        <taxon>Hyphomicrobiales</taxon>
        <taxon>Methylobacteriaceae</taxon>
        <taxon>Methylobacterium</taxon>
    </lineage>
</organism>
<keyword evidence="3" id="KW-0238">DNA-binding</keyword>
<dbReference type="InterPro" id="IPR036388">
    <property type="entry name" value="WH-like_DNA-bd_sf"/>
</dbReference>
<dbReference type="Gene3D" id="3.40.190.290">
    <property type="match status" value="1"/>
</dbReference>
<evidence type="ECO:0000259" key="5">
    <source>
        <dbReference type="PROSITE" id="PS50931"/>
    </source>
</evidence>
<dbReference type="PANTHER" id="PTHR30419:SF2">
    <property type="entry name" value="LYSR FAMILY TRANSCRIPTIONAL REGULATOR"/>
    <property type="match status" value="1"/>
</dbReference>
<dbReference type="InterPro" id="IPR005119">
    <property type="entry name" value="LysR_subst-bd"/>
</dbReference>
<dbReference type="EMBL" id="CP029553">
    <property type="protein sequence ID" value="AWN45955.1"/>
    <property type="molecule type" value="Genomic_DNA"/>
</dbReference>
<proteinExistence type="inferred from homology"/>
<evidence type="ECO:0000313" key="7">
    <source>
        <dbReference type="Proteomes" id="UP000245444"/>
    </source>
</evidence>
<dbReference type="Pfam" id="PF03466">
    <property type="entry name" value="LysR_substrate"/>
    <property type="match status" value="1"/>
</dbReference>
<reference evidence="6 7" key="1">
    <citation type="submission" date="2018-05" db="EMBL/GenBank/DDBJ databases">
        <title>Complete Genome Sequence of Methylobacterium sp. 17Sr1-28.</title>
        <authorList>
            <person name="Srinivasan S."/>
        </authorList>
    </citation>
    <scope>NUCLEOTIDE SEQUENCE [LARGE SCALE GENOMIC DNA]</scope>
    <source>
        <strain evidence="6 7">17Sr1-28</strain>
    </source>
</reference>
<gene>
    <name evidence="6" type="ORF">DK419_06185</name>
</gene>
<evidence type="ECO:0000256" key="1">
    <source>
        <dbReference type="ARBA" id="ARBA00009437"/>
    </source>
</evidence>
<dbReference type="FunFam" id="1.10.10.10:FF:000001">
    <property type="entry name" value="LysR family transcriptional regulator"/>
    <property type="match status" value="1"/>
</dbReference>
<comment type="similarity">
    <text evidence="1">Belongs to the LysR transcriptional regulatory family.</text>
</comment>
<dbReference type="PANTHER" id="PTHR30419">
    <property type="entry name" value="HTH-TYPE TRANSCRIPTIONAL REGULATOR YBHD"/>
    <property type="match status" value="1"/>
</dbReference>
<dbReference type="Gene3D" id="1.10.10.10">
    <property type="entry name" value="Winged helix-like DNA-binding domain superfamily/Winged helix DNA-binding domain"/>
    <property type="match status" value="1"/>
</dbReference>
<dbReference type="Pfam" id="PF00126">
    <property type="entry name" value="HTH_1"/>
    <property type="match status" value="1"/>
</dbReference>
<dbReference type="GO" id="GO:0005829">
    <property type="term" value="C:cytosol"/>
    <property type="evidence" value="ECO:0007669"/>
    <property type="project" value="TreeGrafter"/>
</dbReference>
<accession>A0A2U8WI93</accession>
<evidence type="ECO:0000256" key="3">
    <source>
        <dbReference type="ARBA" id="ARBA00023125"/>
    </source>
</evidence>
<protein>
    <submittedName>
        <fullName evidence="6">LysR family transcriptional regulator</fullName>
    </submittedName>
</protein>
<dbReference type="GO" id="GO:0003677">
    <property type="term" value="F:DNA binding"/>
    <property type="evidence" value="ECO:0007669"/>
    <property type="project" value="UniProtKB-KW"/>
</dbReference>
<dbReference type="PROSITE" id="PS50931">
    <property type="entry name" value="HTH_LYSR"/>
    <property type="match status" value="1"/>
</dbReference>
<evidence type="ECO:0000313" key="6">
    <source>
        <dbReference type="EMBL" id="AWN45955.1"/>
    </source>
</evidence>
<dbReference type="SUPFAM" id="SSF53850">
    <property type="entry name" value="Periplasmic binding protein-like II"/>
    <property type="match status" value="1"/>
</dbReference>
<dbReference type="AlphaFoldDB" id="A0A2U8WI93"/>
<dbReference type="InterPro" id="IPR050950">
    <property type="entry name" value="HTH-type_LysR_regulators"/>
</dbReference>
<feature type="domain" description="HTH lysR-type" evidence="5">
    <location>
        <begin position="49"/>
        <end position="106"/>
    </location>
</feature>
<keyword evidence="7" id="KW-1185">Reference proteome</keyword>
<keyword evidence="2" id="KW-0805">Transcription regulation</keyword>
<evidence type="ECO:0000256" key="2">
    <source>
        <dbReference type="ARBA" id="ARBA00023015"/>
    </source>
</evidence>
<dbReference type="KEGG" id="mtea:DK419_06185"/>
<evidence type="ECO:0000256" key="4">
    <source>
        <dbReference type="ARBA" id="ARBA00023163"/>
    </source>
</evidence>
<keyword evidence="4" id="KW-0804">Transcription</keyword>
<sequence length="342" mass="36803">MTPPVRRTGPVVSGPSWPYRARRRITAGLRAEERAIPDELPAPGLLNRLDLKTLRLFAAICEEGTLNGAARRAAIAPSAVSKRLAELEQALGCILLTREPRGMRPTPAGETLLHHTRRMLASAEQIALELAEHAKGVRGIVRMLANLSAIVQFLPEDLRAFQARQGAIRIDLEERPSGGVIRGVAEGAAEIGICSGTVAALDLRATLYRRDRLVLVMRAEHPLAGRASIAFADALGYDFIGLHAQSSIYDSVRAEAHRIGRPLRLRVHVPGFDAVCRMVQADMGLGVIPRQVFGLIGGAMQLVAVPLTDPWADRELIIVTRPGTLSPAAGLLVAHLVHQAGA</sequence>
<dbReference type="SUPFAM" id="SSF46785">
    <property type="entry name" value="Winged helix' DNA-binding domain"/>
    <property type="match status" value="1"/>
</dbReference>
<dbReference type="CDD" id="cd08421">
    <property type="entry name" value="PBP2_LTTR_like_1"/>
    <property type="match status" value="1"/>
</dbReference>
<dbReference type="Proteomes" id="UP000245444">
    <property type="component" value="Chromosome"/>
</dbReference>
<dbReference type="GO" id="GO:0003700">
    <property type="term" value="F:DNA-binding transcription factor activity"/>
    <property type="evidence" value="ECO:0007669"/>
    <property type="project" value="InterPro"/>
</dbReference>